<organism evidence="1 2">
    <name type="scientific">Pseudomonas triticifolii</name>
    <dbReference type="NCBI Taxonomy" id="2762592"/>
    <lineage>
        <taxon>Bacteria</taxon>
        <taxon>Pseudomonadati</taxon>
        <taxon>Pseudomonadota</taxon>
        <taxon>Gammaproteobacteria</taxon>
        <taxon>Pseudomonadales</taxon>
        <taxon>Pseudomonadaceae</taxon>
        <taxon>Pseudomonas</taxon>
    </lineage>
</organism>
<dbReference type="EMBL" id="JACONV010000017">
    <property type="protein sequence ID" value="MBC3957112.1"/>
    <property type="molecule type" value="Genomic_DNA"/>
</dbReference>
<proteinExistence type="predicted"/>
<protein>
    <submittedName>
        <fullName evidence="1">Uncharacterized protein</fullName>
    </submittedName>
</protein>
<accession>A0ABR7BIW9</accession>
<keyword evidence="2" id="KW-1185">Reference proteome</keyword>
<evidence type="ECO:0000313" key="2">
    <source>
        <dbReference type="Proteomes" id="UP000660131"/>
    </source>
</evidence>
<reference evidence="1 2" key="1">
    <citation type="submission" date="2020-08" db="EMBL/GenBank/DDBJ databases">
        <title>Putative novel bacterial strains isolated from necrotic wheat leaf tissues caused by Xanthomonas translucens.</title>
        <authorList>
            <person name="Tambong J.T."/>
        </authorList>
    </citation>
    <scope>NUCLEOTIDE SEQUENCE [LARGE SCALE GENOMIC DNA]</scope>
    <source>
        <strain evidence="1 2">DOAB 1067</strain>
    </source>
</reference>
<name>A0ABR7BIW9_9PSED</name>
<sequence>MYTAPIDDEGYIENPYVVNVSAFSQKKLWCGITYRRGKKIVFPIFLPSADNGRKIDVSGVARGVYLVFGLANDPGRLIYVVDQVEKNYILLRSVEVSEVPRVYDIELTTPNRVYILEAKLAMLAEQMCDLQGEMMLLKETVASSVG</sequence>
<gene>
    <name evidence="1" type="ORF">H8S56_19050</name>
</gene>
<comment type="caution">
    <text evidence="1">The sequence shown here is derived from an EMBL/GenBank/DDBJ whole genome shotgun (WGS) entry which is preliminary data.</text>
</comment>
<dbReference type="RefSeq" id="WP_187519494.1">
    <property type="nucleotide sequence ID" value="NZ_JACONV010000017.1"/>
</dbReference>
<evidence type="ECO:0000313" key="1">
    <source>
        <dbReference type="EMBL" id="MBC3957112.1"/>
    </source>
</evidence>
<dbReference type="Proteomes" id="UP000660131">
    <property type="component" value="Unassembled WGS sequence"/>
</dbReference>